<comment type="caution">
    <text evidence="1">The sequence shown here is derived from an EMBL/GenBank/DDBJ whole genome shotgun (WGS) entry which is preliminary data.</text>
</comment>
<accession>A0ABX0PHK1</accession>
<dbReference type="PRINTS" id="PR00081">
    <property type="entry name" value="GDHRDH"/>
</dbReference>
<dbReference type="Gene3D" id="3.40.50.720">
    <property type="entry name" value="NAD(P)-binding Rossmann-like Domain"/>
    <property type="match status" value="1"/>
</dbReference>
<evidence type="ECO:0000313" key="1">
    <source>
        <dbReference type="EMBL" id="NIA56933.1"/>
    </source>
</evidence>
<dbReference type="InterPro" id="IPR052184">
    <property type="entry name" value="SDR_enzymes"/>
</dbReference>
<name>A0ABX0PHK1_9BURK</name>
<reference evidence="1 2" key="1">
    <citation type="submission" date="2020-03" db="EMBL/GenBank/DDBJ databases">
        <title>Genome sequence of strain Massilia sp. TW-1.</title>
        <authorList>
            <person name="Chaudhary D.K."/>
        </authorList>
    </citation>
    <scope>NUCLEOTIDE SEQUENCE [LARGE SCALE GENOMIC DNA]</scope>
    <source>
        <strain evidence="1 2">TW-1</strain>
    </source>
</reference>
<protein>
    <submittedName>
        <fullName evidence="1">SDR family NAD(P)-dependent oxidoreductase</fullName>
    </submittedName>
</protein>
<sequence>MKHTEQQRTVLLLGASRGIGLGLVTEYLARGWRVIATQRSLTVAPALCELAADADGALTILSADIDRPDDIAALARRLEGITLDLLFVVAGVSDDPNQTIGQISTDEFTRVMVTNALSPLRAIERLAEHVRADGSIAVMSSALGSVAGNTTGGYEAYRASKAALNMLMRSYAARAGGNRSLLALMPGWVKTDMGGPDAPVEVKDSTAGLADTIEKHAGQPGLVFVDYQDNQIAW</sequence>
<gene>
    <name evidence="1" type="ORF">HAV22_25240</name>
</gene>
<keyword evidence="2" id="KW-1185">Reference proteome</keyword>
<dbReference type="PANTHER" id="PTHR45458:SF1">
    <property type="entry name" value="SHORT CHAIN DEHYDROGENASE"/>
    <property type="match status" value="1"/>
</dbReference>
<dbReference type="RefSeq" id="WP_166863030.1">
    <property type="nucleotide sequence ID" value="NZ_JAAQOM010000018.1"/>
</dbReference>
<organism evidence="1 2">
    <name type="scientific">Telluria antibiotica</name>
    <dbReference type="NCBI Taxonomy" id="2717319"/>
    <lineage>
        <taxon>Bacteria</taxon>
        <taxon>Pseudomonadati</taxon>
        <taxon>Pseudomonadota</taxon>
        <taxon>Betaproteobacteria</taxon>
        <taxon>Burkholderiales</taxon>
        <taxon>Oxalobacteraceae</taxon>
        <taxon>Telluria group</taxon>
        <taxon>Telluria</taxon>
    </lineage>
</organism>
<dbReference type="Proteomes" id="UP000716322">
    <property type="component" value="Unassembled WGS sequence"/>
</dbReference>
<dbReference type="EMBL" id="JAAQOM010000018">
    <property type="protein sequence ID" value="NIA56933.1"/>
    <property type="molecule type" value="Genomic_DNA"/>
</dbReference>
<evidence type="ECO:0000313" key="2">
    <source>
        <dbReference type="Proteomes" id="UP000716322"/>
    </source>
</evidence>
<proteinExistence type="predicted"/>
<dbReference type="InterPro" id="IPR002347">
    <property type="entry name" value="SDR_fam"/>
</dbReference>
<dbReference type="PANTHER" id="PTHR45458">
    <property type="entry name" value="SHORT-CHAIN DEHYDROGENASE/REDUCTASE SDR"/>
    <property type="match status" value="1"/>
</dbReference>
<dbReference type="SUPFAM" id="SSF51735">
    <property type="entry name" value="NAD(P)-binding Rossmann-fold domains"/>
    <property type="match status" value="1"/>
</dbReference>
<dbReference type="InterPro" id="IPR036291">
    <property type="entry name" value="NAD(P)-bd_dom_sf"/>
</dbReference>
<dbReference type="Pfam" id="PF00106">
    <property type="entry name" value="adh_short"/>
    <property type="match status" value="1"/>
</dbReference>